<dbReference type="AlphaFoldDB" id="A0A4Y9EQX4"/>
<comment type="caution">
    <text evidence="1">The sequence shown here is derived from an EMBL/GenBank/DDBJ whole genome shotgun (WGS) entry which is preliminary data.</text>
</comment>
<keyword evidence="1" id="KW-0808">Transferase</keyword>
<dbReference type="EMBL" id="SIHO01000001">
    <property type="protein sequence ID" value="TFU05994.1"/>
    <property type="molecule type" value="Genomic_DNA"/>
</dbReference>
<evidence type="ECO:0000313" key="1">
    <source>
        <dbReference type="EMBL" id="TFU05994.1"/>
    </source>
</evidence>
<dbReference type="GO" id="GO:0032259">
    <property type="term" value="P:methylation"/>
    <property type="evidence" value="ECO:0007669"/>
    <property type="project" value="UniProtKB-KW"/>
</dbReference>
<gene>
    <name evidence="1" type="ORF">EUV02_02935</name>
</gene>
<reference evidence="1 2" key="1">
    <citation type="submission" date="2019-02" db="EMBL/GenBank/DDBJ databases">
        <title>Polymorphobacter sp. isolated from the lake at the Tibet of China.</title>
        <authorList>
            <person name="Li A."/>
        </authorList>
    </citation>
    <scope>NUCLEOTIDE SEQUENCE [LARGE SCALE GENOMIC DNA]</scope>
    <source>
        <strain evidence="1 2">DJ1R-1</strain>
    </source>
</reference>
<dbReference type="RefSeq" id="WP_135244718.1">
    <property type="nucleotide sequence ID" value="NZ_SIHO01000001.1"/>
</dbReference>
<dbReference type="SUPFAM" id="SSF53335">
    <property type="entry name" value="S-adenosyl-L-methionine-dependent methyltransferases"/>
    <property type="match status" value="1"/>
</dbReference>
<keyword evidence="1" id="KW-0489">Methyltransferase</keyword>
<dbReference type="GO" id="GO:0008168">
    <property type="term" value="F:methyltransferase activity"/>
    <property type="evidence" value="ECO:0007669"/>
    <property type="project" value="UniProtKB-KW"/>
</dbReference>
<accession>A0A4Y9EQX4</accession>
<protein>
    <submittedName>
        <fullName evidence="1">Methyltransferase domain-containing protein</fullName>
    </submittedName>
</protein>
<evidence type="ECO:0000313" key="2">
    <source>
        <dbReference type="Proteomes" id="UP000297737"/>
    </source>
</evidence>
<dbReference type="OrthoDB" id="9797252at2"/>
<sequence length="282" mass="31706">MIEPRTRQTRVEVAGHYDELDKVYREVWGEHVHHGYFKRGDESIAEATDALTDLVAEKLRITPGMALVDIGCGYAKSAERLAENFNAQVTGLTVSAEQAAVGQARRPKAGGLDIRVADWMANGLPDAAFDRGYAIESTEHMVDKQRIFDEAFRVLKPGGRLVVCAWLSADEPTKWQVKHLLEPICREGALPGMGTKGEYDAWAETAGFTVYGSHEISDYVAKTWTICLKRLGAKLLTRPDYMRMLLSPKTQNRAFLWSMFRLVEAYRSGAMRYVLLTYDKPK</sequence>
<organism evidence="1 2">
    <name type="scientific">Glacieibacterium arshaanense</name>
    <dbReference type="NCBI Taxonomy" id="2511025"/>
    <lineage>
        <taxon>Bacteria</taxon>
        <taxon>Pseudomonadati</taxon>
        <taxon>Pseudomonadota</taxon>
        <taxon>Alphaproteobacteria</taxon>
        <taxon>Sphingomonadales</taxon>
        <taxon>Sphingosinicellaceae</taxon>
        <taxon>Glacieibacterium</taxon>
    </lineage>
</organism>
<dbReference type="PANTHER" id="PTHR44068">
    <property type="entry name" value="ZGC:194242"/>
    <property type="match status" value="1"/>
</dbReference>
<keyword evidence="2" id="KW-1185">Reference proteome</keyword>
<dbReference type="InterPro" id="IPR050447">
    <property type="entry name" value="Erg6_SMT_methyltransf"/>
</dbReference>
<dbReference type="InterPro" id="IPR029063">
    <property type="entry name" value="SAM-dependent_MTases_sf"/>
</dbReference>
<dbReference type="Gene3D" id="3.40.50.150">
    <property type="entry name" value="Vaccinia Virus protein VP39"/>
    <property type="match status" value="1"/>
</dbReference>
<dbReference type="PANTHER" id="PTHR44068:SF11">
    <property type="entry name" value="GERANYL DIPHOSPHATE 2-C-METHYLTRANSFERASE"/>
    <property type="match status" value="1"/>
</dbReference>
<dbReference type="Proteomes" id="UP000297737">
    <property type="component" value="Unassembled WGS sequence"/>
</dbReference>
<dbReference type="CDD" id="cd02440">
    <property type="entry name" value="AdoMet_MTases"/>
    <property type="match status" value="1"/>
</dbReference>
<name>A0A4Y9EQX4_9SPHN</name>
<proteinExistence type="predicted"/>
<dbReference type="Pfam" id="PF02353">
    <property type="entry name" value="CMAS"/>
    <property type="match status" value="1"/>
</dbReference>